<accession>A0ABW0P470</accession>
<comment type="caution">
    <text evidence="2">The sequence shown here is derived from an EMBL/GenBank/DDBJ whole genome shotgun (WGS) entry which is preliminary data.</text>
</comment>
<dbReference type="InterPro" id="IPR016181">
    <property type="entry name" value="Acyl_CoA_acyltransferase"/>
</dbReference>
<keyword evidence="3" id="KW-1185">Reference proteome</keyword>
<name>A0ABW0P470_9HYPH</name>
<proteinExistence type="predicted"/>
<dbReference type="SUPFAM" id="SSF55729">
    <property type="entry name" value="Acyl-CoA N-acyltransferases (Nat)"/>
    <property type="match status" value="1"/>
</dbReference>
<dbReference type="RefSeq" id="WP_066721230.1">
    <property type="nucleotide sequence ID" value="NZ_JBHSLU010000063.1"/>
</dbReference>
<sequence length="415" mass="44970">MSALVEQSPSAPPRLADQPVAREAGVTRGWASLSVVADIAALAEDWQWLEQRALVTPYQAHGWVRAFAETVGRAERMVFRHAVLRGATGEPLAILPLVITRRNGIRFAEFIGGKHANYHMGLYDPAFAAGLDAAAARLMLAEIGAAIGGLDAFIFVNQPTQWQGVPNPLAQLAGGPSPSGAYKLALTPGDAEGSLRRSMSSHAHKKLKNKRNRFQAYGPSEVVRARTPEEIARVIDAFLRQKAARFAMMGIADPFAPPAVRRFIERGARAEGETAPTLELYSLDVGGQSVATYVGAVQGARFSGMATSFDMDSEAAKSSPGEILLVELIKLKCREGVTVFDLGVGEARYKTTICDERDDLVDTFLPLTAKGRAFALFSRAKREVKRRIKASPTALKLAHRISGWLRRGRKPAAEE</sequence>
<evidence type="ECO:0000313" key="3">
    <source>
        <dbReference type="Proteomes" id="UP001596060"/>
    </source>
</evidence>
<gene>
    <name evidence="2" type="ORF">ACFPN9_19860</name>
</gene>
<reference evidence="3" key="1">
    <citation type="journal article" date="2019" name="Int. J. Syst. Evol. Microbiol.">
        <title>The Global Catalogue of Microorganisms (GCM) 10K type strain sequencing project: providing services to taxonomists for standard genome sequencing and annotation.</title>
        <authorList>
            <consortium name="The Broad Institute Genomics Platform"/>
            <consortium name="The Broad Institute Genome Sequencing Center for Infectious Disease"/>
            <person name="Wu L."/>
            <person name="Ma J."/>
        </authorList>
    </citation>
    <scope>NUCLEOTIDE SEQUENCE [LARGE SCALE GENOMIC DNA]</scope>
    <source>
        <strain evidence="3">CCUG 43117</strain>
    </source>
</reference>
<feature type="domain" description="BioF2-like acetyltransferase" evidence="1">
    <location>
        <begin position="203"/>
        <end position="350"/>
    </location>
</feature>
<dbReference type="Pfam" id="PF13480">
    <property type="entry name" value="Acetyltransf_6"/>
    <property type="match status" value="1"/>
</dbReference>
<evidence type="ECO:0000313" key="2">
    <source>
        <dbReference type="EMBL" id="MFC5507501.1"/>
    </source>
</evidence>
<dbReference type="Proteomes" id="UP001596060">
    <property type="component" value="Unassembled WGS sequence"/>
</dbReference>
<evidence type="ECO:0000259" key="1">
    <source>
        <dbReference type="Pfam" id="PF13480"/>
    </source>
</evidence>
<protein>
    <submittedName>
        <fullName evidence="2">GNAT family N-acetyltransferase</fullName>
    </submittedName>
</protein>
<organism evidence="2 3">
    <name type="scientific">Bosea massiliensis</name>
    <dbReference type="NCBI Taxonomy" id="151419"/>
    <lineage>
        <taxon>Bacteria</taxon>
        <taxon>Pseudomonadati</taxon>
        <taxon>Pseudomonadota</taxon>
        <taxon>Alphaproteobacteria</taxon>
        <taxon>Hyphomicrobiales</taxon>
        <taxon>Boseaceae</taxon>
        <taxon>Bosea</taxon>
    </lineage>
</organism>
<dbReference type="EMBL" id="JBHSLU010000063">
    <property type="protein sequence ID" value="MFC5507501.1"/>
    <property type="molecule type" value="Genomic_DNA"/>
</dbReference>
<dbReference type="InterPro" id="IPR038740">
    <property type="entry name" value="BioF2-like_GNAT_dom"/>
</dbReference>